<dbReference type="CDD" id="cd00159">
    <property type="entry name" value="RhoGAP"/>
    <property type="match status" value="1"/>
</dbReference>
<feature type="compositionally biased region" description="Polar residues" evidence="2">
    <location>
        <begin position="249"/>
        <end position="271"/>
    </location>
</feature>
<dbReference type="eggNOG" id="KOG4269">
    <property type="taxonomic scope" value="Eukaryota"/>
</dbReference>
<dbReference type="InterPro" id="IPR000198">
    <property type="entry name" value="RhoGAP_dom"/>
</dbReference>
<dbReference type="PANTHER" id="PTHR23176:SF125">
    <property type="entry name" value="GTPASE ACTIVATOR (BEM2), PUTATIVE (AFU_ORTHOLOGUE AFUA_7G04450)-RELATED"/>
    <property type="match status" value="1"/>
</dbReference>
<dbReference type="InParanoid" id="W3XMQ8"/>
<dbReference type="PROSITE" id="PS50238">
    <property type="entry name" value="RHOGAP"/>
    <property type="match status" value="1"/>
</dbReference>
<feature type="region of interest" description="Disordered" evidence="2">
    <location>
        <begin position="690"/>
        <end position="799"/>
    </location>
</feature>
<dbReference type="SMART" id="SM00324">
    <property type="entry name" value="RhoGAP"/>
    <property type="match status" value="1"/>
</dbReference>
<feature type="region of interest" description="Disordered" evidence="2">
    <location>
        <begin position="1"/>
        <end position="429"/>
    </location>
</feature>
<name>W3XMQ8_PESFW</name>
<sequence>MGRKEAPQPLALADSHTHAHIRSGPSTGSNGSATLSAPTSSTPNSSALGIKGAQSPRGTAAAGETNLQVISPAPSKSPRSPRSPFSKFNTSKKPETRLVHTSHGTSPSQLQSKFSSSQGSDSPRFDYKAGPVAESYDQEYYHYPQSAHANLSDSRPNQPNPRDRTPSASPVPPSGGIDAGRRTPTLLRDGAGNFQIAGPQQPVSRKTGREEEKHTRSASRFFNFKSKTPQHRRGQTKDSFRNRDPSPNPRANDTNSSSEGMSRGPESQFNSDRGPPRTARQADQPTGPYSIQRPMASQRSHSDLSLTGDNESSSSSKKGKPKPFTLLTRTKSMKEREGPSPREAASDIRIQEPERTYAAPRHQPLKTAQTDKEALHDRSHRHVMDSSERNHSADRATHRDRANKDLRPDRDNQNRSHPSSFKESAGSTFLGNLKSSGSRAADIFSNRFFGNKSNRSASNTEREPVVDDEHYQLKVINLPLVEQARKTRISKKLEDARDKTEFWMPAFPWRAIDYLNYKGSDVEGLYRVPGSGPQIKKWQRKFDEEYDVDLFAQEDLYDINIIGSMLKAWLRELPDELFPKEAQERISRECAGAETVPQLLIDELSNLQPYNYYLLFAITCHLSLLLAHSEKNRMDFRNLCICFQPCLKIDAFCFRFLVCDWRECWKGCKNEAKFIEEEYALMHQPPPAALTCGNGQTSSNSQSNAGYVGPDDDDDASVARGDQAYHDEEHYDSSPGSTHVALQVQGPDDQHNGKPRKKSTGGNGGANPAGLTVISHDPHGRSNELRPLSPIKPLSPLNF</sequence>
<dbReference type="PANTHER" id="PTHR23176">
    <property type="entry name" value="RHO/RAC/CDC GTPASE-ACTIVATING PROTEIN"/>
    <property type="match status" value="1"/>
</dbReference>
<dbReference type="EMBL" id="KI912109">
    <property type="protein sequence ID" value="ETS87264.1"/>
    <property type="molecule type" value="Genomic_DNA"/>
</dbReference>
<evidence type="ECO:0000256" key="1">
    <source>
        <dbReference type="ARBA" id="ARBA00022468"/>
    </source>
</evidence>
<evidence type="ECO:0000256" key="2">
    <source>
        <dbReference type="SAM" id="MobiDB-lite"/>
    </source>
</evidence>
<feature type="compositionally biased region" description="Low complexity" evidence="2">
    <location>
        <begin position="693"/>
        <end position="704"/>
    </location>
</feature>
<feature type="compositionally biased region" description="Basic and acidic residues" evidence="2">
    <location>
        <begin position="235"/>
        <end position="244"/>
    </location>
</feature>
<dbReference type="Gene3D" id="1.10.555.10">
    <property type="entry name" value="Rho GTPase activation protein"/>
    <property type="match status" value="1"/>
</dbReference>
<reference evidence="5" key="1">
    <citation type="journal article" date="2015" name="BMC Genomics">
        <title>Genomic and transcriptomic analysis of the endophytic fungus Pestalotiopsis fici reveals its lifestyle and high potential for synthesis of natural products.</title>
        <authorList>
            <person name="Wang X."/>
            <person name="Zhang X."/>
            <person name="Liu L."/>
            <person name="Xiang M."/>
            <person name="Wang W."/>
            <person name="Sun X."/>
            <person name="Che Y."/>
            <person name="Guo L."/>
            <person name="Liu G."/>
            <person name="Guo L."/>
            <person name="Wang C."/>
            <person name="Yin W.B."/>
            <person name="Stadler M."/>
            <person name="Zhang X."/>
            <person name="Liu X."/>
        </authorList>
    </citation>
    <scope>NUCLEOTIDE SEQUENCE [LARGE SCALE GENOMIC DNA]</scope>
    <source>
        <strain evidence="5">W106-1 / CGMCC3.15140</strain>
    </source>
</reference>
<feature type="compositionally biased region" description="Low complexity" evidence="2">
    <location>
        <begin position="71"/>
        <end position="88"/>
    </location>
</feature>
<evidence type="ECO:0000313" key="5">
    <source>
        <dbReference type="Proteomes" id="UP000030651"/>
    </source>
</evidence>
<dbReference type="GeneID" id="19266105"/>
<dbReference type="SUPFAM" id="SSF48350">
    <property type="entry name" value="GTPase activation domain, GAP"/>
    <property type="match status" value="1"/>
</dbReference>
<protein>
    <recommendedName>
        <fullName evidence="3">Rho-GAP domain-containing protein</fullName>
    </recommendedName>
</protein>
<dbReference type="InterPro" id="IPR008936">
    <property type="entry name" value="Rho_GTPase_activation_prot"/>
</dbReference>
<dbReference type="InterPro" id="IPR050729">
    <property type="entry name" value="Rho-GAP"/>
</dbReference>
<dbReference type="OrthoDB" id="185175at2759"/>
<feature type="compositionally biased region" description="Polar residues" evidence="2">
    <location>
        <begin position="415"/>
        <end position="429"/>
    </location>
</feature>
<dbReference type="AlphaFoldDB" id="W3XMQ8"/>
<dbReference type="RefSeq" id="XP_007827864.1">
    <property type="nucleotide sequence ID" value="XM_007829673.1"/>
</dbReference>
<organism evidence="4 5">
    <name type="scientific">Pestalotiopsis fici (strain W106-1 / CGMCC3.15140)</name>
    <dbReference type="NCBI Taxonomy" id="1229662"/>
    <lineage>
        <taxon>Eukaryota</taxon>
        <taxon>Fungi</taxon>
        <taxon>Dikarya</taxon>
        <taxon>Ascomycota</taxon>
        <taxon>Pezizomycotina</taxon>
        <taxon>Sordariomycetes</taxon>
        <taxon>Xylariomycetidae</taxon>
        <taxon>Amphisphaeriales</taxon>
        <taxon>Sporocadaceae</taxon>
        <taxon>Pestalotiopsis</taxon>
    </lineage>
</organism>
<dbReference type="HOGENOM" id="CLU_017095_1_0_1"/>
<dbReference type="STRING" id="1229662.W3XMQ8"/>
<dbReference type="Proteomes" id="UP000030651">
    <property type="component" value="Unassembled WGS sequence"/>
</dbReference>
<dbReference type="KEGG" id="pfy:PFICI_01092"/>
<feature type="compositionally biased region" description="Basic and acidic residues" evidence="2">
    <location>
        <begin position="369"/>
        <end position="414"/>
    </location>
</feature>
<proteinExistence type="predicted"/>
<dbReference type="Pfam" id="PF00620">
    <property type="entry name" value="RhoGAP"/>
    <property type="match status" value="1"/>
</dbReference>
<feature type="compositionally biased region" description="Low complexity" evidence="2">
    <location>
        <begin position="106"/>
        <end position="122"/>
    </location>
</feature>
<dbReference type="GO" id="GO:0007165">
    <property type="term" value="P:signal transduction"/>
    <property type="evidence" value="ECO:0007669"/>
    <property type="project" value="InterPro"/>
</dbReference>
<feature type="compositionally biased region" description="Polar residues" evidence="2">
    <location>
        <begin position="281"/>
        <end position="311"/>
    </location>
</feature>
<accession>W3XMQ8</accession>
<dbReference type="GO" id="GO:0005938">
    <property type="term" value="C:cell cortex"/>
    <property type="evidence" value="ECO:0007669"/>
    <property type="project" value="UniProtKB-ARBA"/>
</dbReference>
<feature type="domain" description="Rho-GAP" evidence="3">
    <location>
        <begin position="491"/>
        <end position="682"/>
    </location>
</feature>
<dbReference type="GO" id="GO:0005096">
    <property type="term" value="F:GTPase activator activity"/>
    <property type="evidence" value="ECO:0007669"/>
    <property type="project" value="UniProtKB-KW"/>
</dbReference>
<evidence type="ECO:0000259" key="3">
    <source>
        <dbReference type="PROSITE" id="PS50238"/>
    </source>
</evidence>
<feature type="compositionally biased region" description="Basic and acidic residues" evidence="2">
    <location>
        <begin position="723"/>
        <end position="732"/>
    </location>
</feature>
<gene>
    <name evidence="4" type="ORF">PFICI_01092</name>
</gene>
<keyword evidence="1" id="KW-0343">GTPase activation</keyword>
<feature type="compositionally biased region" description="Basic and acidic residues" evidence="2">
    <location>
        <begin position="332"/>
        <end position="355"/>
    </location>
</feature>
<feature type="compositionally biased region" description="Low complexity" evidence="2">
    <location>
        <begin position="32"/>
        <end position="48"/>
    </location>
</feature>
<feature type="compositionally biased region" description="Polar residues" evidence="2">
    <location>
        <begin position="147"/>
        <end position="157"/>
    </location>
</feature>
<keyword evidence="5" id="KW-1185">Reference proteome</keyword>
<evidence type="ECO:0000313" key="4">
    <source>
        <dbReference type="EMBL" id="ETS87264.1"/>
    </source>
</evidence>